<protein>
    <submittedName>
        <fullName evidence="2">Flp family type IVb pilin</fullName>
    </submittedName>
</protein>
<evidence type="ECO:0000256" key="1">
    <source>
        <dbReference type="SAM" id="Phobius"/>
    </source>
</evidence>
<dbReference type="AlphaFoldDB" id="A0A5C8NM93"/>
<feature type="transmembrane region" description="Helical" evidence="1">
    <location>
        <begin position="20"/>
        <end position="38"/>
    </location>
</feature>
<dbReference type="Proteomes" id="UP000321571">
    <property type="component" value="Unassembled WGS sequence"/>
</dbReference>
<reference evidence="2 3" key="1">
    <citation type="submission" date="2019-06" db="EMBL/GenBank/DDBJ databases">
        <title>Aeromicrobium sp. nov., isolated from a maize field.</title>
        <authorList>
            <person name="Lin S.-Y."/>
            <person name="Tsai C.-F."/>
            <person name="Young C.-C."/>
        </authorList>
    </citation>
    <scope>NUCLEOTIDE SEQUENCE [LARGE SCALE GENOMIC DNA]</scope>
    <source>
        <strain evidence="2 3">CC-CFT486</strain>
    </source>
</reference>
<keyword evidence="1" id="KW-0812">Transmembrane</keyword>
<accession>A0A5C8NM93</accession>
<name>A0A5C8NM93_9ACTN</name>
<evidence type="ECO:0000313" key="2">
    <source>
        <dbReference type="EMBL" id="TXL62382.1"/>
    </source>
</evidence>
<keyword evidence="1" id="KW-0472">Membrane</keyword>
<keyword evidence="3" id="KW-1185">Reference proteome</keyword>
<dbReference type="EMBL" id="VDUX01000002">
    <property type="protein sequence ID" value="TXL62382.1"/>
    <property type="molecule type" value="Genomic_DNA"/>
</dbReference>
<gene>
    <name evidence="2" type="ORF">FHP06_05290</name>
</gene>
<dbReference type="Pfam" id="PF04964">
    <property type="entry name" value="Flp_Fap"/>
    <property type="match status" value="1"/>
</dbReference>
<dbReference type="InterPro" id="IPR007047">
    <property type="entry name" value="Flp_Fap"/>
</dbReference>
<organism evidence="2 3">
    <name type="scientific">Aeromicrobium terrae</name>
    <dbReference type="NCBI Taxonomy" id="2498846"/>
    <lineage>
        <taxon>Bacteria</taxon>
        <taxon>Bacillati</taxon>
        <taxon>Actinomycetota</taxon>
        <taxon>Actinomycetes</taxon>
        <taxon>Propionibacteriales</taxon>
        <taxon>Nocardioidaceae</taxon>
        <taxon>Aeromicrobium</taxon>
    </lineage>
</organism>
<keyword evidence="1" id="KW-1133">Transmembrane helix</keyword>
<comment type="caution">
    <text evidence="2">The sequence shown here is derived from an EMBL/GenBank/DDBJ whole genome shotgun (WGS) entry which is preliminary data.</text>
</comment>
<sequence>MSVLAAPKRDEEGATAVEYALVIGLVSLVVVAAVALFGPKIETFVNGVSFS</sequence>
<proteinExistence type="predicted"/>
<evidence type="ECO:0000313" key="3">
    <source>
        <dbReference type="Proteomes" id="UP000321571"/>
    </source>
</evidence>